<dbReference type="InterPro" id="IPR007044">
    <property type="entry name" value="Cyclodeamin/CycHdrlase"/>
</dbReference>
<dbReference type="GO" id="GO:0003824">
    <property type="term" value="F:catalytic activity"/>
    <property type="evidence" value="ECO:0007669"/>
    <property type="project" value="InterPro"/>
</dbReference>
<dbReference type="InterPro" id="IPR036178">
    <property type="entry name" value="Formintransfe-cycloase-like_sf"/>
</dbReference>
<evidence type="ECO:0000313" key="3">
    <source>
        <dbReference type="Proteomes" id="UP000199309"/>
    </source>
</evidence>
<gene>
    <name evidence="2" type="ORF">SAMN05660299_00057</name>
</gene>
<dbReference type="Proteomes" id="UP000199309">
    <property type="component" value="Unassembled WGS sequence"/>
</dbReference>
<dbReference type="AlphaFoldDB" id="A0A1G9Q1K0"/>
<dbReference type="EMBL" id="FNHQ01000001">
    <property type="protein sequence ID" value="SDM04205.1"/>
    <property type="molecule type" value="Genomic_DNA"/>
</dbReference>
<evidence type="ECO:0000259" key="1">
    <source>
        <dbReference type="Pfam" id="PF04961"/>
    </source>
</evidence>
<protein>
    <submittedName>
        <fullName evidence="2">Formiminotetrahydrofolate cyclodeaminase</fullName>
    </submittedName>
</protein>
<dbReference type="SUPFAM" id="SSF101262">
    <property type="entry name" value="Methenyltetrahydrofolate cyclohydrolase-like"/>
    <property type="match status" value="1"/>
</dbReference>
<sequence length="192" mass="21071">MAATASRAPAPGGGGIAAMTAAAAAALLEMVANLTIGKKGYEHTAEDMQHIKLQCERIREYCLTAIDADAEAFRSVIAALRLSKDMAGRTEKVQKAFKEAAQVPFELSKQIFIILELSQTVIRKGNSWALTDAAISVLQARAAMRSAFYSVTVNLSSITDQQFIEMMEQAMLELDKRAEVIEQEVLNFYEHR</sequence>
<dbReference type="Pfam" id="PF04961">
    <property type="entry name" value="FTCD_C"/>
    <property type="match status" value="1"/>
</dbReference>
<dbReference type="STRING" id="349095.SAMN05660299_00057"/>
<evidence type="ECO:0000313" key="2">
    <source>
        <dbReference type="EMBL" id="SDM04205.1"/>
    </source>
</evidence>
<name>A0A1G9Q1K0_9FIRM</name>
<reference evidence="2 3" key="1">
    <citation type="submission" date="2016-10" db="EMBL/GenBank/DDBJ databases">
        <authorList>
            <person name="de Groot N.N."/>
        </authorList>
    </citation>
    <scope>NUCLEOTIDE SEQUENCE [LARGE SCALE GENOMIC DNA]</scope>
    <source>
        <strain evidence="2 3">DSM 16981</strain>
    </source>
</reference>
<accession>A0A1G9Q1K0</accession>
<keyword evidence="3" id="KW-1185">Reference proteome</keyword>
<proteinExistence type="predicted"/>
<organism evidence="2 3">
    <name type="scientific">Megasphaera paucivorans</name>
    <dbReference type="NCBI Taxonomy" id="349095"/>
    <lineage>
        <taxon>Bacteria</taxon>
        <taxon>Bacillati</taxon>
        <taxon>Bacillota</taxon>
        <taxon>Negativicutes</taxon>
        <taxon>Veillonellales</taxon>
        <taxon>Veillonellaceae</taxon>
        <taxon>Megasphaera</taxon>
    </lineage>
</organism>
<feature type="domain" description="Cyclodeaminase/cyclohydrolase" evidence="1">
    <location>
        <begin position="3"/>
        <end position="171"/>
    </location>
</feature>
<dbReference type="Gene3D" id="1.20.120.680">
    <property type="entry name" value="Formiminotetrahydrofolate cyclodeaminase monomer, up-and-down helical bundle"/>
    <property type="match status" value="1"/>
</dbReference>